<name>K5UXT5_PHACS</name>
<dbReference type="RefSeq" id="XP_007397574.1">
    <property type="nucleotide sequence ID" value="XM_007397512.1"/>
</dbReference>
<protein>
    <submittedName>
        <fullName evidence="1">Uncharacterized protein</fullName>
    </submittedName>
</protein>
<dbReference type="OrthoDB" id="2588202at2759"/>
<proteinExistence type="predicted"/>
<dbReference type="KEGG" id="pco:PHACADRAFT_259066"/>
<reference evidence="1 2" key="1">
    <citation type="journal article" date="2012" name="BMC Genomics">
        <title>Comparative genomics of the white-rot fungi, Phanerochaete carnosa and P. chrysosporium, to elucidate the genetic basis of the distinct wood types they colonize.</title>
        <authorList>
            <person name="Suzuki H."/>
            <person name="MacDonald J."/>
            <person name="Syed K."/>
            <person name="Salamov A."/>
            <person name="Hori C."/>
            <person name="Aerts A."/>
            <person name="Henrissat B."/>
            <person name="Wiebenga A."/>
            <person name="vanKuyk P.A."/>
            <person name="Barry K."/>
            <person name="Lindquist E."/>
            <person name="LaButti K."/>
            <person name="Lapidus A."/>
            <person name="Lucas S."/>
            <person name="Coutinho P."/>
            <person name="Gong Y."/>
            <person name="Samejima M."/>
            <person name="Mahadevan R."/>
            <person name="Abou-Zaid M."/>
            <person name="de Vries R.P."/>
            <person name="Igarashi K."/>
            <person name="Yadav J.S."/>
            <person name="Grigoriev I.V."/>
            <person name="Master E.R."/>
        </authorList>
    </citation>
    <scope>NUCLEOTIDE SEQUENCE [LARGE SCALE GENOMIC DNA]</scope>
    <source>
        <strain evidence="1 2">HHB-10118-sp</strain>
    </source>
</reference>
<evidence type="ECO:0000313" key="2">
    <source>
        <dbReference type="Proteomes" id="UP000008370"/>
    </source>
</evidence>
<dbReference type="AlphaFoldDB" id="K5UXT5"/>
<sequence>MRAALVYAVREHAERRATAAAGEARKALFSGGGRESAVVLREGAYEGFVWFTRQYAVDFVVPEELVSADWWQTKKFLVRRERGGPVHYRTEPMYHDDWFVLPPEAYTDADPAHIASPMLAHDCLYNHFQTEKYAEWWKAPGLPSTPLGANELLYVDKERGAWVWDERGRILFNSSSESSS</sequence>
<accession>K5UXT5</accession>
<keyword evidence="2" id="KW-1185">Reference proteome</keyword>
<dbReference type="HOGENOM" id="CLU_1496754_0_0_1"/>
<organism evidence="1 2">
    <name type="scientific">Phanerochaete carnosa (strain HHB-10118-sp)</name>
    <name type="common">White-rot fungus</name>
    <name type="synonym">Peniophora carnosa</name>
    <dbReference type="NCBI Taxonomy" id="650164"/>
    <lineage>
        <taxon>Eukaryota</taxon>
        <taxon>Fungi</taxon>
        <taxon>Dikarya</taxon>
        <taxon>Basidiomycota</taxon>
        <taxon>Agaricomycotina</taxon>
        <taxon>Agaricomycetes</taxon>
        <taxon>Polyporales</taxon>
        <taxon>Phanerochaetaceae</taxon>
        <taxon>Phanerochaete</taxon>
    </lineage>
</organism>
<dbReference type="InParanoid" id="K5UXT5"/>
<dbReference type="Proteomes" id="UP000008370">
    <property type="component" value="Unassembled WGS sequence"/>
</dbReference>
<gene>
    <name evidence="1" type="ORF">PHACADRAFT_259066</name>
</gene>
<dbReference type="GeneID" id="18917294"/>
<evidence type="ECO:0000313" key="1">
    <source>
        <dbReference type="EMBL" id="EKM54901.1"/>
    </source>
</evidence>
<dbReference type="EMBL" id="JH930473">
    <property type="protein sequence ID" value="EKM54901.1"/>
    <property type="molecule type" value="Genomic_DNA"/>
</dbReference>